<dbReference type="CDD" id="cd17745">
    <property type="entry name" value="BRCT_p53bp1_rpt1"/>
    <property type="match status" value="1"/>
</dbReference>
<dbReference type="InterPro" id="IPR047249">
    <property type="entry name" value="BRCT_p53bp1-like_rpt1"/>
</dbReference>
<feature type="compositionally biased region" description="Polar residues" evidence="4">
    <location>
        <begin position="143"/>
        <end position="163"/>
    </location>
</feature>
<feature type="compositionally biased region" description="Acidic residues" evidence="4">
    <location>
        <begin position="445"/>
        <end position="454"/>
    </location>
</feature>
<sequence>MPSPPGKYPHSSQQPDGSRSRMFKTKAAAEQAALDGEGEQDFDTQKCLEMQQQYLSSPTRSPERAASKVNTSASEAYLPPEPSYDEHRQDPQLGPVTENEPSESIDNAHPEPHNSTLNPPVFPVLPTLHTRATASEPEPALSSEITNKTSSLGPRITYGQSSEGRSRQSDSRGNELPFNTLRSSSHDGLPRPFLPYGSNSQPINHVAPRMSSQRSSLSATQENPSWAYERFRRNGEGASIITQSTGRTYREDDPGHVNFDFSLDEEHTVNSEDSQIIISQDASFAPWRQHPTQENDAYNPETPAPQVNPFARKGSVMKADELFRATQPSSVGQIASPTSTRPSPDLFRALQTPAGLMSSPLQRIRAATDQPSSSQLDHDILSTNRFKSLSPEPHVTPDIPRNAKSFETGLRSIVLAEPSEYVSMKESQERRKLLGSLSGQVDSDGSIESEDSDMDSGPRRRFLRKQKEQVIRQELSTVEITRGSSGRPSSKDIEVPSTGRRRSIQEEHIAQCEGTDTGDTQPDDGIIVDSQIELNIERELTQSQDLPLHNAPPATDHVPELDSNSDSKVTSDGSRSTHLDDMRIPETSPVPLRTMEEMAHLSFHMEDDMNTDLQHVPGLTQDSEFKRIVRSSPVQGEYQSSPIAISSVPESIHANQMVQHSANQASVTLEAEPGIAIEPAQSTEEVFRMVNERYTTAERVIETAPETEKARAIEDEETMITETDPSSQSAQTANAAAKSVADASSSQDVDLPKQLDTVHIALPLAPATVTRSNVSRAAGIAKAKAKAAEELASRVDERRQAKIEFRKQQIKMGTDYDPDESDEDEIVKQALANYKVELAANRRMPSKKRLAQQESSPDPLSGHIELAAAKQIGETSRPSMPGTKDDPEHRTPEKKIRSLRAKHEMKGPSRDLRRSEPLETPSRRSHIQKQYGNKGKAVSINQIQPADPAPITPGTRSSERGSKFTKPSATPQSSPDSPLSSVPTSVIEEPISVKVTAKTGKKRSVVRGSQSSTTAVISRTKKTKGSLFATMAFAVSYVHSEREKDDIVKIISQQGGEILKDGFEKLFDTSVISPGSRSIKFNHDEPQNLVLSDAAKQTGFVALIADEHSRKAKYMQALALGLPCLSGRWILACAAKQTIVDWSPYLLCAGQSALLGDALRSRTIPNYSAPSARFEETVDTRTRLFEGESIVIVTGKGKAEEKRKAYIFLARALGPERLCLVPDLAQAKEKLLEAEEDGDKWTLLYVDSNEGAAEAIFRPVSSGTKKRKRASTADESAPTPKRVRVIGDELIVQSLISGHLLSED</sequence>
<evidence type="ECO:0000256" key="2">
    <source>
        <dbReference type="ARBA" id="ARBA00022763"/>
    </source>
</evidence>
<dbReference type="Gene3D" id="3.40.50.10190">
    <property type="entry name" value="BRCT domain"/>
    <property type="match status" value="1"/>
</dbReference>
<evidence type="ECO:0000313" key="6">
    <source>
        <dbReference type="EMBL" id="RDW84503.1"/>
    </source>
</evidence>
<dbReference type="EMBL" id="PDLM01000002">
    <property type="protein sequence ID" value="RDW84503.1"/>
    <property type="molecule type" value="Genomic_DNA"/>
</dbReference>
<feature type="compositionally biased region" description="Polar residues" evidence="4">
    <location>
        <begin position="474"/>
        <end position="488"/>
    </location>
</feature>
<feature type="region of interest" description="Disordered" evidence="4">
    <location>
        <begin position="543"/>
        <end position="588"/>
    </location>
</feature>
<dbReference type="STRING" id="1849047.A0A3D8SDW1"/>
<dbReference type="GO" id="GO:0042393">
    <property type="term" value="F:histone binding"/>
    <property type="evidence" value="ECO:0007669"/>
    <property type="project" value="TreeGrafter"/>
</dbReference>
<feature type="region of interest" description="Disordered" evidence="4">
    <location>
        <begin position="719"/>
        <end position="748"/>
    </location>
</feature>
<feature type="compositionally biased region" description="Basic and acidic residues" evidence="4">
    <location>
        <begin position="575"/>
        <end position="584"/>
    </location>
</feature>
<dbReference type="OrthoDB" id="129353at2759"/>
<feature type="compositionally biased region" description="Low complexity" evidence="4">
    <location>
        <begin position="720"/>
        <end position="746"/>
    </location>
</feature>
<dbReference type="GO" id="GO:0045944">
    <property type="term" value="P:positive regulation of transcription by RNA polymerase II"/>
    <property type="evidence" value="ECO:0007669"/>
    <property type="project" value="TreeGrafter"/>
</dbReference>
<evidence type="ECO:0000256" key="4">
    <source>
        <dbReference type="SAM" id="MobiDB-lite"/>
    </source>
</evidence>
<feature type="domain" description="BRCT" evidence="5">
    <location>
        <begin position="1023"/>
        <end position="1147"/>
    </location>
</feature>
<proteinExistence type="predicted"/>
<feature type="region of interest" description="Disordered" evidence="4">
    <location>
        <begin position="1"/>
        <end position="253"/>
    </location>
</feature>
<dbReference type="InterPro" id="IPR047252">
    <property type="entry name" value="TP53BP1-like"/>
</dbReference>
<dbReference type="SUPFAM" id="SSF52113">
    <property type="entry name" value="BRCT domain"/>
    <property type="match status" value="1"/>
</dbReference>
<reference evidence="6 7" key="1">
    <citation type="journal article" date="2018" name="IMA Fungus">
        <title>IMA Genome-F 9: Draft genome sequence of Annulohypoxylon stygium, Aspergillus mulundensis, Berkeleyomyces basicola (syn. Thielaviopsis basicola), Ceratocystis smalleyi, two Cercospora beticola strains, Coleophoma cylindrospora, Fusarium fracticaudum, Phialophora cf. hyalina, and Morchella septimelata.</title>
        <authorList>
            <person name="Wingfield B.D."/>
            <person name="Bills G.F."/>
            <person name="Dong Y."/>
            <person name="Huang W."/>
            <person name="Nel W.J."/>
            <person name="Swalarsk-Parry B.S."/>
            <person name="Vaghefi N."/>
            <person name="Wilken P.M."/>
            <person name="An Z."/>
            <person name="de Beer Z.W."/>
            <person name="De Vos L."/>
            <person name="Chen L."/>
            <person name="Duong T.A."/>
            <person name="Gao Y."/>
            <person name="Hammerbacher A."/>
            <person name="Kikkert J.R."/>
            <person name="Li Y."/>
            <person name="Li H."/>
            <person name="Li K."/>
            <person name="Li Q."/>
            <person name="Liu X."/>
            <person name="Ma X."/>
            <person name="Naidoo K."/>
            <person name="Pethybridge S.J."/>
            <person name="Sun J."/>
            <person name="Steenkamp E.T."/>
            <person name="van der Nest M.A."/>
            <person name="van Wyk S."/>
            <person name="Wingfield M.J."/>
            <person name="Xiong C."/>
            <person name="Yue Q."/>
            <person name="Zhang X."/>
        </authorList>
    </citation>
    <scope>NUCLEOTIDE SEQUENCE [LARGE SCALE GENOMIC DNA]</scope>
    <source>
        <strain evidence="6 7">BP6252</strain>
    </source>
</reference>
<evidence type="ECO:0000313" key="7">
    <source>
        <dbReference type="Proteomes" id="UP000256645"/>
    </source>
</evidence>
<dbReference type="GO" id="GO:0000077">
    <property type="term" value="P:DNA damage checkpoint signaling"/>
    <property type="evidence" value="ECO:0007669"/>
    <property type="project" value="TreeGrafter"/>
</dbReference>
<organism evidence="6 7">
    <name type="scientific">Coleophoma cylindrospora</name>
    <dbReference type="NCBI Taxonomy" id="1849047"/>
    <lineage>
        <taxon>Eukaryota</taxon>
        <taxon>Fungi</taxon>
        <taxon>Dikarya</taxon>
        <taxon>Ascomycota</taxon>
        <taxon>Pezizomycotina</taxon>
        <taxon>Leotiomycetes</taxon>
        <taxon>Helotiales</taxon>
        <taxon>Dermateaceae</taxon>
        <taxon>Coleophoma</taxon>
    </lineage>
</organism>
<feature type="region of interest" description="Disordered" evidence="4">
    <location>
        <begin position="870"/>
        <end position="985"/>
    </location>
</feature>
<feature type="compositionally biased region" description="Polar residues" evidence="4">
    <location>
        <begin position="210"/>
        <end position="224"/>
    </location>
</feature>
<dbReference type="InterPro" id="IPR001357">
    <property type="entry name" value="BRCT_dom"/>
</dbReference>
<feature type="compositionally biased region" description="Low complexity" evidence="4">
    <location>
        <begin position="514"/>
        <end position="525"/>
    </location>
</feature>
<keyword evidence="2" id="KW-0227">DNA damage</keyword>
<evidence type="ECO:0000256" key="3">
    <source>
        <dbReference type="ARBA" id="ARBA00023242"/>
    </source>
</evidence>
<feature type="compositionally biased region" description="Polar residues" evidence="4">
    <location>
        <begin position="562"/>
        <end position="574"/>
    </location>
</feature>
<dbReference type="PROSITE" id="PS50172">
    <property type="entry name" value="BRCT"/>
    <property type="match status" value="1"/>
</dbReference>
<name>A0A3D8SDW1_9HELO</name>
<protein>
    <recommendedName>
        <fullName evidence="5">BRCT domain-containing protein</fullName>
    </recommendedName>
</protein>
<keyword evidence="7" id="KW-1185">Reference proteome</keyword>
<keyword evidence="3" id="KW-0539">Nucleus</keyword>
<comment type="subcellular location">
    <subcellularLocation>
        <location evidence="1">Nucleus</location>
    </subcellularLocation>
</comment>
<evidence type="ECO:0000256" key="1">
    <source>
        <dbReference type="ARBA" id="ARBA00004123"/>
    </source>
</evidence>
<evidence type="ECO:0000259" key="5">
    <source>
        <dbReference type="PROSITE" id="PS50172"/>
    </source>
</evidence>
<comment type="caution">
    <text evidence="6">The sequence shown here is derived from an EMBL/GenBank/DDBJ whole genome shotgun (WGS) entry which is preliminary data.</text>
</comment>
<accession>A0A3D8SDW1</accession>
<feature type="compositionally biased region" description="Polar residues" evidence="4">
    <location>
        <begin position="965"/>
        <end position="984"/>
    </location>
</feature>
<dbReference type="InterPro" id="IPR036420">
    <property type="entry name" value="BRCT_dom_sf"/>
</dbReference>
<dbReference type="SMART" id="SM00292">
    <property type="entry name" value="BRCT"/>
    <property type="match status" value="1"/>
</dbReference>
<feature type="compositionally biased region" description="Basic and acidic residues" evidence="4">
    <location>
        <begin position="164"/>
        <end position="173"/>
    </location>
</feature>
<dbReference type="GO" id="GO:0005634">
    <property type="term" value="C:nucleus"/>
    <property type="evidence" value="ECO:0007669"/>
    <property type="project" value="UniProtKB-SubCell"/>
</dbReference>
<dbReference type="PANTHER" id="PTHR15321">
    <property type="entry name" value="TUMOR SUPPRESSOR P53-BINDING PROTEIN 1"/>
    <property type="match status" value="1"/>
</dbReference>
<feature type="compositionally biased region" description="Polar residues" evidence="4">
    <location>
        <begin position="50"/>
        <end position="60"/>
    </location>
</feature>
<dbReference type="Proteomes" id="UP000256645">
    <property type="component" value="Unassembled WGS sequence"/>
</dbReference>
<feature type="region of interest" description="Disordered" evidence="4">
    <location>
        <begin position="433"/>
        <end position="525"/>
    </location>
</feature>
<gene>
    <name evidence="6" type="ORF">BP6252_02093</name>
</gene>
<dbReference type="PANTHER" id="PTHR15321:SF3">
    <property type="entry name" value="TP53-BINDING PROTEIN 1"/>
    <property type="match status" value="1"/>
</dbReference>
<feature type="compositionally biased region" description="Basic and acidic residues" evidence="4">
    <location>
        <begin position="883"/>
        <end position="917"/>
    </location>
</feature>